<dbReference type="GO" id="GO:0003677">
    <property type="term" value="F:DNA binding"/>
    <property type="evidence" value="ECO:0007669"/>
    <property type="project" value="UniProtKB-KW"/>
</dbReference>
<keyword evidence="9" id="KW-1185">Reference proteome</keyword>
<feature type="domain" description="HTH myb-type" evidence="8">
    <location>
        <begin position="217"/>
        <end position="276"/>
    </location>
</feature>
<protein>
    <submittedName>
        <fullName evidence="10">Transcription factor HHO3-like</fullName>
    </submittedName>
</protein>
<evidence type="ECO:0000313" key="9">
    <source>
        <dbReference type="Proteomes" id="UP000515121"/>
    </source>
</evidence>
<keyword evidence="5" id="KW-0539">Nucleus</keyword>
<evidence type="ECO:0000259" key="8">
    <source>
        <dbReference type="PROSITE" id="PS51294"/>
    </source>
</evidence>
<dbReference type="PANTHER" id="PTHR31003:SF16">
    <property type="entry name" value="TRANSCRIPTION FACTOR HHO2"/>
    <property type="match status" value="1"/>
</dbReference>
<feature type="compositionally biased region" description="Basic and acidic residues" evidence="7">
    <location>
        <begin position="100"/>
        <end position="114"/>
    </location>
</feature>
<feature type="region of interest" description="Disordered" evidence="7">
    <location>
        <begin position="59"/>
        <end position="78"/>
    </location>
</feature>
<evidence type="ECO:0000256" key="6">
    <source>
        <dbReference type="SAM" id="Coils"/>
    </source>
</evidence>
<dbReference type="PANTHER" id="PTHR31003">
    <property type="entry name" value="MYB FAMILY TRANSCRIPTION FACTOR"/>
    <property type="match status" value="1"/>
</dbReference>
<dbReference type="InterPro" id="IPR044787">
    <property type="entry name" value="HHO5-like"/>
</dbReference>
<reference evidence="10" key="1">
    <citation type="submission" date="2025-08" db="UniProtKB">
        <authorList>
            <consortium name="RefSeq"/>
        </authorList>
    </citation>
    <scope>IDENTIFICATION</scope>
    <source>
        <tissue evidence="10">Fruit stalk</tissue>
    </source>
</reference>
<name>A0A6P6BIP9_DURZI</name>
<evidence type="ECO:0000313" key="10">
    <source>
        <dbReference type="RefSeq" id="XP_022776990.1"/>
    </source>
</evidence>
<keyword evidence="6" id="KW-0175">Coiled coil</keyword>
<dbReference type="AlphaFoldDB" id="A0A6P6BIP9"/>
<evidence type="ECO:0000256" key="3">
    <source>
        <dbReference type="ARBA" id="ARBA00023125"/>
    </source>
</evidence>
<feature type="compositionally biased region" description="Basic and acidic residues" evidence="7">
    <location>
        <begin position="207"/>
        <end position="216"/>
    </location>
</feature>
<dbReference type="Pfam" id="PF26575">
    <property type="entry name" value="HHO5_N"/>
    <property type="match status" value="1"/>
</dbReference>
<dbReference type="KEGG" id="dzi:111318403"/>
<evidence type="ECO:0000256" key="1">
    <source>
        <dbReference type="ARBA" id="ARBA00004123"/>
    </source>
</evidence>
<dbReference type="SUPFAM" id="SSF46689">
    <property type="entry name" value="Homeodomain-like"/>
    <property type="match status" value="1"/>
</dbReference>
<evidence type="ECO:0000256" key="2">
    <source>
        <dbReference type="ARBA" id="ARBA00023015"/>
    </source>
</evidence>
<accession>A0A6P6BIP9</accession>
<feature type="region of interest" description="Disordered" evidence="7">
    <location>
        <begin position="166"/>
        <end position="223"/>
    </location>
</feature>
<dbReference type="NCBIfam" id="TIGR01557">
    <property type="entry name" value="myb_SHAQKYF"/>
    <property type="match status" value="1"/>
</dbReference>
<dbReference type="FunFam" id="1.10.10.60:FF:000002">
    <property type="entry name" value="Myb family transcription factor"/>
    <property type="match status" value="1"/>
</dbReference>
<sequence>MIKMDYAQKRRRCHEYVEALEEERRKIQVFQRELPLCLELVTQAIEACKKEISAGSTTTDYLQGQSECSEQTSNDDGPVLEEFIPIKRSFNCSEEDDEQESHKSKGHDNNNKEKNISAAADKKKSDWLRSVQLWNNNQSPDPPLKEDAGKIGSVVEVKRNGGAFQPFRREKTVEKSVQSAVGKANASATSTSTTESESRGGNNGNTNKKEEKEGQPQRKQRRCWSPELHRRFLHALQQLGGSHVATPKQIRELMKVDGLTNDEVKSHLQKYRLHTRRPSPTVQNNANPQAPQFVVVGGIWVPPPEYASLTATTTSGETASVTPTSGIYTPVAAPLPALPQPSGTMVQRPQLSQSEERGSHSEGRVHSNSPSTSSSTHTTTDSPEF</sequence>
<keyword evidence="3" id="KW-0238">DNA-binding</keyword>
<feature type="compositionally biased region" description="Basic and acidic residues" evidence="7">
    <location>
        <begin position="354"/>
        <end position="365"/>
    </location>
</feature>
<feature type="region of interest" description="Disordered" evidence="7">
    <location>
        <begin position="93"/>
        <end position="114"/>
    </location>
</feature>
<dbReference type="GeneID" id="111318403"/>
<dbReference type="GO" id="GO:0005634">
    <property type="term" value="C:nucleus"/>
    <property type="evidence" value="ECO:0007669"/>
    <property type="project" value="UniProtKB-SubCell"/>
</dbReference>
<dbReference type="InterPro" id="IPR001005">
    <property type="entry name" value="SANT/Myb"/>
</dbReference>
<dbReference type="InterPro" id="IPR006447">
    <property type="entry name" value="Myb_dom_plants"/>
</dbReference>
<dbReference type="GO" id="GO:0003700">
    <property type="term" value="F:DNA-binding transcription factor activity"/>
    <property type="evidence" value="ECO:0007669"/>
    <property type="project" value="InterPro"/>
</dbReference>
<feature type="compositionally biased region" description="Polar residues" evidence="7">
    <location>
        <begin position="59"/>
        <end position="75"/>
    </location>
</feature>
<dbReference type="InterPro" id="IPR017930">
    <property type="entry name" value="Myb_dom"/>
</dbReference>
<feature type="region of interest" description="Disordered" evidence="7">
    <location>
        <begin position="332"/>
        <end position="385"/>
    </location>
</feature>
<gene>
    <name evidence="10" type="primary">LOC111318403</name>
</gene>
<dbReference type="Pfam" id="PF00249">
    <property type="entry name" value="Myb_DNA-binding"/>
    <property type="match status" value="1"/>
</dbReference>
<dbReference type="OrthoDB" id="1908613at2759"/>
<evidence type="ECO:0000256" key="4">
    <source>
        <dbReference type="ARBA" id="ARBA00023163"/>
    </source>
</evidence>
<keyword evidence="4" id="KW-0804">Transcription</keyword>
<dbReference type="PROSITE" id="PS51294">
    <property type="entry name" value="HTH_MYB"/>
    <property type="match status" value="1"/>
</dbReference>
<dbReference type="InterPro" id="IPR009057">
    <property type="entry name" value="Homeodomain-like_sf"/>
</dbReference>
<proteinExistence type="predicted"/>
<evidence type="ECO:0000256" key="5">
    <source>
        <dbReference type="ARBA" id="ARBA00023242"/>
    </source>
</evidence>
<comment type="subcellular location">
    <subcellularLocation>
        <location evidence="1">Nucleus</location>
    </subcellularLocation>
</comment>
<feature type="compositionally biased region" description="Low complexity" evidence="7">
    <location>
        <begin position="367"/>
        <end position="385"/>
    </location>
</feature>
<feature type="coiled-coil region" evidence="6">
    <location>
        <begin position="6"/>
        <end position="33"/>
    </location>
</feature>
<keyword evidence="2" id="KW-0805">Transcription regulation</keyword>
<dbReference type="InterPro" id="IPR058673">
    <property type="entry name" value="HHO5-like_N"/>
</dbReference>
<dbReference type="RefSeq" id="XP_022776990.1">
    <property type="nucleotide sequence ID" value="XM_022921255.1"/>
</dbReference>
<dbReference type="Gene3D" id="1.10.10.60">
    <property type="entry name" value="Homeodomain-like"/>
    <property type="match status" value="1"/>
</dbReference>
<feature type="compositionally biased region" description="Low complexity" evidence="7">
    <location>
        <begin position="186"/>
        <end position="195"/>
    </location>
</feature>
<organism evidence="9 10">
    <name type="scientific">Durio zibethinus</name>
    <name type="common">Durian</name>
    <dbReference type="NCBI Taxonomy" id="66656"/>
    <lineage>
        <taxon>Eukaryota</taxon>
        <taxon>Viridiplantae</taxon>
        <taxon>Streptophyta</taxon>
        <taxon>Embryophyta</taxon>
        <taxon>Tracheophyta</taxon>
        <taxon>Spermatophyta</taxon>
        <taxon>Magnoliopsida</taxon>
        <taxon>eudicotyledons</taxon>
        <taxon>Gunneridae</taxon>
        <taxon>Pentapetalae</taxon>
        <taxon>rosids</taxon>
        <taxon>malvids</taxon>
        <taxon>Malvales</taxon>
        <taxon>Malvaceae</taxon>
        <taxon>Helicteroideae</taxon>
        <taxon>Durio</taxon>
    </lineage>
</organism>
<dbReference type="Proteomes" id="UP000515121">
    <property type="component" value="Unplaced"/>
</dbReference>
<evidence type="ECO:0000256" key="7">
    <source>
        <dbReference type="SAM" id="MobiDB-lite"/>
    </source>
</evidence>
<feature type="compositionally biased region" description="Polar residues" evidence="7">
    <location>
        <begin position="341"/>
        <end position="353"/>
    </location>
</feature>